<evidence type="ECO:0000259" key="6">
    <source>
        <dbReference type="Pfam" id="PF03081"/>
    </source>
</evidence>
<dbReference type="GO" id="GO:0006887">
    <property type="term" value="P:exocytosis"/>
    <property type="evidence" value="ECO:0007669"/>
    <property type="project" value="UniProtKB-KW"/>
</dbReference>
<sequence length="613" mass="69860">MNVESINKRLQQEEEWLRTLDQNLKKSAQLRNDMTKVLDQFGARLQKLQVNVMGKHEKNGRLQKRQQNIQRLIKTIDTTFQFFGKTNELETKIRDGSPSQDLEAYIESMESLYQAIAFFENYPEKRGQVENMRMTLESGFDVIEREFRDIISDNSMKPNMKQLSEGLDENGDLLSGYQKTIQTIKNSDKIARVSSWLLSKGREPRFLNHLANIRGENMRQALAAVYDQEIKQQNAAGTRMLKMVPKRAGRGEKAEKEHKHFANAYDKANVAHLLFGCFLALVTVEEGVLEKILDDVTVRAQVHRGIISKPLAFCIRISGEATNAVDSLLSFLPLMRFLDVHQNQLVTLASNSDLEAPFEQMMRTLRIKCTALLNESVDKLKTEVDKFVPEDGNVHPLTANTLNLLCNLTLHRQTVTQQLLAPTASSPQNTHLLLPKLFARILSALGTCLSRKSELYPDPLLSTIFMINNYTYIAKSLQDEEDALLPVISEQNHQILEFYLSEIGKYEQEYLKSWQGIVSILVSADRVHDRNSLGNILYSFNRDLDAVISRQRLYCISDNGRVQELRGKIKTLLGSRYKALVERCRSEGVDGKLIRYSVDDLAGVIDKLFSPST</sequence>
<dbReference type="InterPro" id="IPR016159">
    <property type="entry name" value="Cullin_repeat-like_dom_sf"/>
</dbReference>
<evidence type="ECO:0000256" key="5">
    <source>
        <dbReference type="RuleBase" id="RU365026"/>
    </source>
</evidence>
<dbReference type="InterPro" id="IPR004140">
    <property type="entry name" value="Exo70"/>
</dbReference>
<evidence type="ECO:0000256" key="3">
    <source>
        <dbReference type="ARBA" id="ARBA00022483"/>
    </source>
</evidence>
<comment type="caution">
    <text evidence="7">The sequence shown here is derived from an EMBL/GenBank/DDBJ whole genome shotgun (WGS) entry which is preliminary data.</text>
</comment>
<dbReference type="AlphaFoldDB" id="A0AA36FYM8"/>
<comment type="function">
    <text evidence="5">Component of the exocyst complex involved in the docking of exocytic vesicles with fusion sites on the plasma membrane.</text>
</comment>
<gene>
    <name evidence="7" type="ORF">MSPICULIGERA_LOCUS10344</name>
</gene>
<keyword evidence="8" id="KW-1185">Reference proteome</keyword>
<feature type="domain" description="Exocyst complex subunit Exo70 C-terminal" evidence="6">
    <location>
        <begin position="284"/>
        <end position="606"/>
    </location>
</feature>
<organism evidence="7 8">
    <name type="scientific">Mesorhabditis spiculigera</name>
    <dbReference type="NCBI Taxonomy" id="96644"/>
    <lineage>
        <taxon>Eukaryota</taxon>
        <taxon>Metazoa</taxon>
        <taxon>Ecdysozoa</taxon>
        <taxon>Nematoda</taxon>
        <taxon>Chromadorea</taxon>
        <taxon>Rhabditida</taxon>
        <taxon>Rhabditina</taxon>
        <taxon>Rhabditomorpha</taxon>
        <taxon>Rhabditoidea</taxon>
        <taxon>Rhabditidae</taxon>
        <taxon>Mesorhabditinae</taxon>
        <taxon>Mesorhabditis</taxon>
    </lineage>
</organism>
<evidence type="ECO:0000256" key="1">
    <source>
        <dbReference type="ARBA" id="ARBA00006756"/>
    </source>
</evidence>
<evidence type="ECO:0000256" key="4">
    <source>
        <dbReference type="ARBA" id="ARBA00026169"/>
    </source>
</evidence>
<dbReference type="SUPFAM" id="SSF74788">
    <property type="entry name" value="Cullin repeat-like"/>
    <property type="match status" value="1"/>
</dbReference>
<dbReference type="PANTHER" id="PTHR12542">
    <property type="entry name" value="EXOCYST COMPLEX PROTEIN EXO70"/>
    <property type="match status" value="1"/>
</dbReference>
<dbReference type="InterPro" id="IPR046364">
    <property type="entry name" value="Exo70_C"/>
</dbReference>
<dbReference type="GO" id="GO:0000145">
    <property type="term" value="C:exocyst"/>
    <property type="evidence" value="ECO:0007669"/>
    <property type="project" value="InterPro"/>
</dbReference>
<proteinExistence type="inferred from homology"/>
<keyword evidence="5" id="KW-0653">Protein transport</keyword>
<dbReference type="GO" id="GO:0015031">
    <property type="term" value="P:protein transport"/>
    <property type="evidence" value="ECO:0007669"/>
    <property type="project" value="UniProtKB-KW"/>
</dbReference>
<evidence type="ECO:0000256" key="2">
    <source>
        <dbReference type="ARBA" id="ARBA00022448"/>
    </source>
</evidence>
<dbReference type="Gene3D" id="1.20.1280.170">
    <property type="entry name" value="Exocyst complex component Exo70"/>
    <property type="match status" value="1"/>
</dbReference>
<dbReference type="Pfam" id="PF20669">
    <property type="entry name" value="Exo70_N"/>
    <property type="match status" value="1"/>
</dbReference>
<evidence type="ECO:0000313" key="7">
    <source>
        <dbReference type="EMBL" id="CAJ0571947.1"/>
    </source>
</evidence>
<dbReference type="GO" id="GO:0005546">
    <property type="term" value="F:phosphatidylinositol-4,5-bisphosphate binding"/>
    <property type="evidence" value="ECO:0007669"/>
    <property type="project" value="InterPro"/>
</dbReference>
<dbReference type="PANTHER" id="PTHR12542:SF41">
    <property type="entry name" value="EXOCYST COMPLEX COMPONENT 7"/>
    <property type="match status" value="1"/>
</dbReference>
<keyword evidence="3 5" id="KW-0268">Exocytosis</keyword>
<dbReference type="Proteomes" id="UP001177023">
    <property type="component" value="Unassembled WGS sequence"/>
</dbReference>
<feature type="non-terminal residue" evidence="7">
    <location>
        <position position="613"/>
    </location>
</feature>
<keyword evidence="2 5" id="KW-0813">Transport</keyword>
<protein>
    <recommendedName>
        <fullName evidence="4 5">Exocyst complex component 7</fullName>
    </recommendedName>
    <alternativeName>
        <fullName evidence="5">Exocyst complex component Exo70</fullName>
    </alternativeName>
</protein>
<comment type="similarity">
    <text evidence="1 5">Belongs to the EXO70 family.</text>
</comment>
<accession>A0AA36FYM8</accession>
<dbReference type="EMBL" id="CATQJA010002587">
    <property type="protein sequence ID" value="CAJ0571947.1"/>
    <property type="molecule type" value="Genomic_DNA"/>
</dbReference>
<name>A0AA36FYM8_9BILA</name>
<reference evidence="7" key="1">
    <citation type="submission" date="2023-06" db="EMBL/GenBank/DDBJ databases">
        <authorList>
            <person name="Delattre M."/>
        </authorList>
    </citation>
    <scope>NUCLEOTIDE SEQUENCE</scope>
    <source>
        <strain evidence="7">AF72</strain>
    </source>
</reference>
<dbReference type="Pfam" id="PF03081">
    <property type="entry name" value="Exo70_C"/>
    <property type="match status" value="1"/>
</dbReference>
<evidence type="ECO:0000313" key="8">
    <source>
        <dbReference type="Proteomes" id="UP001177023"/>
    </source>
</evidence>